<keyword evidence="10" id="KW-0342">GTP-binding</keyword>
<dbReference type="InterPro" id="IPR024956">
    <property type="entry name" value="tRNAHis_GuaTrfase_cat"/>
</dbReference>
<keyword evidence="9" id="KW-0460">Magnesium</keyword>
<evidence type="ECO:0000256" key="10">
    <source>
        <dbReference type="ARBA" id="ARBA00023134"/>
    </source>
</evidence>
<protein>
    <recommendedName>
        <fullName evidence="3">tRNA(His) guanylyltransferase</fullName>
        <ecNumber evidence="3">2.7.7.79</ecNumber>
    </recommendedName>
</protein>
<dbReference type="InterPro" id="IPR007537">
    <property type="entry name" value="tRNAHis_GuaTrfase_Thg1"/>
</dbReference>
<proteinExistence type="inferred from homology"/>
<name>A0A9W6FRV0_9BACT</name>
<evidence type="ECO:0000256" key="2">
    <source>
        <dbReference type="ARBA" id="ARBA00010113"/>
    </source>
</evidence>
<dbReference type="EMBL" id="BSDR01000001">
    <property type="protein sequence ID" value="GLI33917.1"/>
    <property type="molecule type" value="Genomic_DNA"/>
</dbReference>
<comment type="similarity">
    <text evidence="2">Belongs to the tRNA(His) guanylyltransferase family.</text>
</comment>
<dbReference type="GO" id="GO:0008193">
    <property type="term" value="F:tRNA guanylyltransferase activity"/>
    <property type="evidence" value="ECO:0007669"/>
    <property type="project" value="UniProtKB-EC"/>
</dbReference>
<feature type="domain" description="Thg1 C-terminal" evidence="12">
    <location>
        <begin position="132"/>
        <end position="220"/>
    </location>
</feature>
<evidence type="ECO:0000313" key="14">
    <source>
        <dbReference type="Proteomes" id="UP001144372"/>
    </source>
</evidence>
<dbReference type="AlphaFoldDB" id="A0A9W6FRV0"/>
<evidence type="ECO:0000256" key="5">
    <source>
        <dbReference type="ARBA" id="ARBA00022694"/>
    </source>
</evidence>
<keyword evidence="7" id="KW-0479">Metal-binding</keyword>
<evidence type="ECO:0000256" key="4">
    <source>
        <dbReference type="ARBA" id="ARBA00022679"/>
    </source>
</evidence>
<accession>A0A9W6FRV0</accession>
<keyword evidence="8" id="KW-0547">Nucleotide-binding</keyword>
<keyword evidence="4" id="KW-0808">Transferase</keyword>
<dbReference type="GO" id="GO:0006400">
    <property type="term" value="P:tRNA modification"/>
    <property type="evidence" value="ECO:0007669"/>
    <property type="project" value="InterPro"/>
</dbReference>
<organism evidence="13 14">
    <name type="scientific">Desulforhabdus amnigena</name>
    <dbReference type="NCBI Taxonomy" id="40218"/>
    <lineage>
        <taxon>Bacteria</taxon>
        <taxon>Pseudomonadati</taxon>
        <taxon>Thermodesulfobacteriota</taxon>
        <taxon>Syntrophobacteria</taxon>
        <taxon>Syntrophobacterales</taxon>
        <taxon>Syntrophobacteraceae</taxon>
        <taxon>Desulforhabdus</taxon>
    </lineage>
</organism>
<sequence length="253" mass="29399">MELKDLEKRMRSLEYFSSLRMLPACWPIIRLDGRGFSRKTSDRFSKPFDPQFRDLMVSAASALLTELQGVYAYTMSDEISLLLPRDWVLFDRRLEKVVSVSAGIVSAAFSLALGEAAHFDSRIWMGPDAMLVLDYFRWRQAEAANNALHSWCYWTLRKMGKSVAEATQLLKSESASYQNEFLFRHGINFNNLPRWQRRGVGLYWECFKKEGTDPRTGKTTLATRRRIKIDRELPMKDEYGQMLFEIMAAYSDV</sequence>
<evidence type="ECO:0000256" key="8">
    <source>
        <dbReference type="ARBA" id="ARBA00022741"/>
    </source>
</evidence>
<dbReference type="InterPro" id="IPR025845">
    <property type="entry name" value="Thg1_C_dom"/>
</dbReference>
<evidence type="ECO:0000256" key="7">
    <source>
        <dbReference type="ARBA" id="ARBA00022723"/>
    </source>
</evidence>
<keyword evidence="5" id="KW-0819">tRNA processing</keyword>
<evidence type="ECO:0000256" key="6">
    <source>
        <dbReference type="ARBA" id="ARBA00022695"/>
    </source>
</evidence>
<dbReference type="Pfam" id="PF14413">
    <property type="entry name" value="Thg1C"/>
    <property type="match status" value="1"/>
</dbReference>
<dbReference type="PANTHER" id="PTHR12729:SF6">
    <property type="entry name" value="TRNA(HIS) GUANYLYLTRANSFERASE-RELATED"/>
    <property type="match status" value="1"/>
</dbReference>
<gene>
    <name evidence="13" type="ORF">DAMNIGENAA_13500</name>
</gene>
<evidence type="ECO:0000259" key="11">
    <source>
        <dbReference type="Pfam" id="PF04446"/>
    </source>
</evidence>
<keyword evidence="14" id="KW-1185">Reference proteome</keyword>
<evidence type="ECO:0000259" key="12">
    <source>
        <dbReference type="Pfam" id="PF14413"/>
    </source>
</evidence>
<evidence type="ECO:0000313" key="13">
    <source>
        <dbReference type="EMBL" id="GLI33917.1"/>
    </source>
</evidence>
<evidence type="ECO:0000256" key="3">
    <source>
        <dbReference type="ARBA" id="ARBA00012511"/>
    </source>
</evidence>
<dbReference type="PANTHER" id="PTHR12729">
    <property type="entry name" value="TRNA(HIS) GUANYLYLTRANSFERASE-RELATED"/>
    <property type="match status" value="1"/>
</dbReference>
<evidence type="ECO:0000256" key="9">
    <source>
        <dbReference type="ARBA" id="ARBA00022842"/>
    </source>
</evidence>
<comment type="caution">
    <text evidence="13">The sequence shown here is derived from an EMBL/GenBank/DDBJ whole genome shotgun (WGS) entry which is preliminary data.</text>
</comment>
<dbReference type="RefSeq" id="WP_281793194.1">
    <property type="nucleotide sequence ID" value="NZ_BSDR01000001.1"/>
</dbReference>
<feature type="domain" description="tRNAHis guanylyltransferase catalytic" evidence="11">
    <location>
        <begin position="8"/>
        <end position="125"/>
    </location>
</feature>
<evidence type="ECO:0000256" key="1">
    <source>
        <dbReference type="ARBA" id="ARBA00001946"/>
    </source>
</evidence>
<dbReference type="InterPro" id="IPR038469">
    <property type="entry name" value="tRNAHis_GuaTrfase_Thg1_sf"/>
</dbReference>
<dbReference type="Proteomes" id="UP001144372">
    <property type="component" value="Unassembled WGS sequence"/>
</dbReference>
<dbReference type="Gene3D" id="3.30.70.3000">
    <property type="match status" value="1"/>
</dbReference>
<dbReference type="GO" id="GO:0000287">
    <property type="term" value="F:magnesium ion binding"/>
    <property type="evidence" value="ECO:0007669"/>
    <property type="project" value="InterPro"/>
</dbReference>
<comment type="cofactor">
    <cofactor evidence="1">
        <name>Mg(2+)</name>
        <dbReference type="ChEBI" id="CHEBI:18420"/>
    </cofactor>
</comment>
<keyword evidence="6 13" id="KW-0548">Nucleotidyltransferase</keyword>
<reference evidence="13" key="1">
    <citation type="submission" date="2022-12" db="EMBL/GenBank/DDBJ databases">
        <title>Reference genome sequencing for broad-spectrum identification of bacterial and archaeal isolates by mass spectrometry.</title>
        <authorList>
            <person name="Sekiguchi Y."/>
            <person name="Tourlousse D.M."/>
        </authorList>
    </citation>
    <scope>NUCLEOTIDE SEQUENCE</scope>
    <source>
        <strain evidence="13">ASRB1</strain>
    </source>
</reference>
<dbReference type="EC" id="2.7.7.79" evidence="3"/>
<dbReference type="Pfam" id="PF04446">
    <property type="entry name" value="Thg1"/>
    <property type="match status" value="1"/>
</dbReference>
<dbReference type="GO" id="GO:0005525">
    <property type="term" value="F:GTP binding"/>
    <property type="evidence" value="ECO:0007669"/>
    <property type="project" value="UniProtKB-KW"/>
</dbReference>